<evidence type="ECO:0000313" key="2">
    <source>
        <dbReference type="EMBL" id="RAJ80158.1"/>
    </source>
</evidence>
<accession>A0A327W596</accession>
<evidence type="ECO:0008006" key="4">
    <source>
        <dbReference type="Google" id="ProtNLM"/>
    </source>
</evidence>
<organism evidence="2 3">
    <name type="scientific">Chitinophaga dinghuensis</name>
    <dbReference type="NCBI Taxonomy" id="1539050"/>
    <lineage>
        <taxon>Bacteria</taxon>
        <taxon>Pseudomonadati</taxon>
        <taxon>Bacteroidota</taxon>
        <taxon>Chitinophagia</taxon>
        <taxon>Chitinophagales</taxon>
        <taxon>Chitinophagaceae</taxon>
        <taxon>Chitinophaga</taxon>
    </lineage>
</organism>
<gene>
    <name evidence="2" type="ORF">CLV59_105266</name>
</gene>
<proteinExistence type="predicted"/>
<protein>
    <recommendedName>
        <fullName evidence="4">Lasso RiPP family leader peptide-containing protein</fullName>
    </recommendedName>
</protein>
<name>A0A327W596_9BACT</name>
<sequence length="47" mass="5119">MNATNQVTQKVYKSPELKELGKLGEITNTTRSSGRQNDGGTGPNYFS</sequence>
<feature type="compositionally biased region" description="Gly residues" evidence="1">
    <location>
        <begin position="37"/>
        <end position="47"/>
    </location>
</feature>
<dbReference type="Proteomes" id="UP000249819">
    <property type="component" value="Unassembled WGS sequence"/>
</dbReference>
<comment type="caution">
    <text evidence="2">The sequence shown here is derived from an EMBL/GenBank/DDBJ whole genome shotgun (WGS) entry which is preliminary data.</text>
</comment>
<dbReference type="EMBL" id="QLMA01000005">
    <property type="protein sequence ID" value="RAJ80158.1"/>
    <property type="molecule type" value="Genomic_DNA"/>
</dbReference>
<dbReference type="AlphaFoldDB" id="A0A327W596"/>
<feature type="region of interest" description="Disordered" evidence="1">
    <location>
        <begin position="20"/>
        <end position="47"/>
    </location>
</feature>
<reference evidence="2 3" key="1">
    <citation type="submission" date="2018-06" db="EMBL/GenBank/DDBJ databases">
        <title>Genomic Encyclopedia of Archaeal and Bacterial Type Strains, Phase II (KMG-II): from individual species to whole genera.</title>
        <authorList>
            <person name="Goeker M."/>
        </authorList>
    </citation>
    <scope>NUCLEOTIDE SEQUENCE [LARGE SCALE GENOMIC DNA]</scope>
    <source>
        <strain evidence="2 3">DSM 29821</strain>
    </source>
</reference>
<evidence type="ECO:0000313" key="3">
    <source>
        <dbReference type="Proteomes" id="UP000249819"/>
    </source>
</evidence>
<keyword evidence="3" id="KW-1185">Reference proteome</keyword>
<feature type="compositionally biased region" description="Polar residues" evidence="1">
    <location>
        <begin position="26"/>
        <end position="36"/>
    </location>
</feature>
<evidence type="ECO:0000256" key="1">
    <source>
        <dbReference type="SAM" id="MobiDB-lite"/>
    </source>
</evidence>